<dbReference type="PANTHER" id="PTHR12598:SF0">
    <property type="entry name" value="COPPER HOMEOSTASIS PROTEIN CUTC HOMOLOG"/>
    <property type="match status" value="1"/>
</dbReference>
<comment type="similarity">
    <text evidence="1">Belongs to the CutC family.</text>
</comment>
<dbReference type="Gene3D" id="3.20.20.380">
    <property type="entry name" value="Copper homeostasis (CutC) domain"/>
    <property type="match status" value="1"/>
</dbReference>
<gene>
    <name evidence="3" type="ORF">CONLIGDRAFT_680818</name>
</gene>
<dbReference type="AlphaFoldDB" id="A0A1J7IS53"/>
<dbReference type="OrthoDB" id="7392499at2759"/>
<dbReference type="EMBL" id="KV875097">
    <property type="protein sequence ID" value="OIW30027.1"/>
    <property type="molecule type" value="Genomic_DNA"/>
</dbReference>
<dbReference type="SUPFAM" id="SSF110395">
    <property type="entry name" value="CutC-like"/>
    <property type="match status" value="1"/>
</dbReference>
<name>A0A1J7IS53_9PEZI</name>
<evidence type="ECO:0000313" key="3">
    <source>
        <dbReference type="EMBL" id="OIW30027.1"/>
    </source>
</evidence>
<dbReference type="STRING" id="1408157.A0A1J7IS53"/>
<reference evidence="3 4" key="1">
    <citation type="submission" date="2016-10" db="EMBL/GenBank/DDBJ databases">
        <title>Draft genome sequence of Coniochaeta ligniaria NRRL30616, a lignocellulolytic fungus for bioabatement of inhibitors in plant biomass hydrolysates.</title>
        <authorList>
            <consortium name="DOE Joint Genome Institute"/>
            <person name="Jimenez D.J."/>
            <person name="Hector R.E."/>
            <person name="Riley R."/>
            <person name="Sun H."/>
            <person name="Grigoriev I.V."/>
            <person name="Van Elsas J.D."/>
            <person name="Nichols N.N."/>
        </authorList>
    </citation>
    <scope>NUCLEOTIDE SEQUENCE [LARGE SCALE GENOMIC DNA]</scope>
    <source>
        <strain evidence="3 4">NRRL 30616</strain>
    </source>
</reference>
<organism evidence="3 4">
    <name type="scientific">Coniochaeta ligniaria NRRL 30616</name>
    <dbReference type="NCBI Taxonomy" id="1408157"/>
    <lineage>
        <taxon>Eukaryota</taxon>
        <taxon>Fungi</taxon>
        <taxon>Dikarya</taxon>
        <taxon>Ascomycota</taxon>
        <taxon>Pezizomycotina</taxon>
        <taxon>Sordariomycetes</taxon>
        <taxon>Sordariomycetidae</taxon>
        <taxon>Coniochaetales</taxon>
        <taxon>Coniochaetaceae</taxon>
        <taxon>Coniochaeta</taxon>
    </lineage>
</organism>
<dbReference type="Proteomes" id="UP000182658">
    <property type="component" value="Unassembled WGS sequence"/>
</dbReference>
<sequence length="271" mass="27945">MPSPSPPSPPPPPILEIPLFNRPSLLPAITAGARRIELNAPGSYAAGGTTPSLSLVRMVSSDLDSLPFPVPLRVMVRPRGGDFHYSDQERGQIQTSITELKDILNHPRGDGFVFGALTPTPEGGGGGGGWSIDADLCTSVLGWARPFPVVFHRAFDEAIGSEGGPGVEEMLEVVKGLGFGGLLTSGGVGNARDNLAVVGRIVRLAGGGLEVVVGGGIRGGNVMGIYEELRGVEGARVVYHSSCLSGPGSGEEVDVEEVRRIVGVLGAGGHD</sequence>
<protein>
    <recommendedName>
        <fullName evidence="2">Copper homeostasis protein cutC homolog</fullName>
    </recommendedName>
</protein>
<dbReference type="InterPro" id="IPR036822">
    <property type="entry name" value="CutC-like_dom_sf"/>
</dbReference>
<dbReference type="InParanoid" id="A0A1J7IS53"/>
<evidence type="ECO:0000256" key="2">
    <source>
        <dbReference type="ARBA" id="ARBA00019014"/>
    </source>
</evidence>
<dbReference type="GO" id="GO:0005507">
    <property type="term" value="F:copper ion binding"/>
    <property type="evidence" value="ECO:0007669"/>
    <property type="project" value="TreeGrafter"/>
</dbReference>
<dbReference type="InterPro" id="IPR005627">
    <property type="entry name" value="CutC-like"/>
</dbReference>
<dbReference type="Pfam" id="PF03932">
    <property type="entry name" value="CutC"/>
    <property type="match status" value="1"/>
</dbReference>
<accession>A0A1J7IS53</accession>
<evidence type="ECO:0000256" key="1">
    <source>
        <dbReference type="ARBA" id="ARBA00007768"/>
    </source>
</evidence>
<evidence type="ECO:0000313" key="4">
    <source>
        <dbReference type="Proteomes" id="UP000182658"/>
    </source>
</evidence>
<dbReference type="PANTHER" id="PTHR12598">
    <property type="entry name" value="COPPER HOMEOSTASIS PROTEIN CUTC"/>
    <property type="match status" value="1"/>
</dbReference>
<proteinExistence type="inferred from homology"/>
<keyword evidence="4" id="KW-1185">Reference proteome</keyword>